<feature type="domain" description="DUF2157" evidence="2">
    <location>
        <begin position="27"/>
        <end position="136"/>
    </location>
</feature>
<feature type="transmembrane region" description="Helical" evidence="1">
    <location>
        <begin position="117"/>
        <end position="135"/>
    </location>
</feature>
<feature type="transmembrane region" description="Helical" evidence="1">
    <location>
        <begin position="507"/>
        <end position="526"/>
    </location>
</feature>
<accession>A0A3L7JR48</accession>
<dbReference type="Proteomes" id="UP000276770">
    <property type="component" value="Unassembled WGS sequence"/>
</dbReference>
<feature type="transmembrane region" description="Helical" evidence="1">
    <location>
        <begin position="222"/>
        <end position="242"/>
    </location>
</feature>
<keyword evidence="1" id="KW-0812">Transmembrane</keyword>
<evidence type="ECO:0000313" key="4">
    <source>
        <dbReference type="Proteomes" id="UP000276770"/>
    </source>
</evidence>
<feature type="transmembrane region" description="Helical" evidence="1">
    <location>
        <begin position="249"/>
        <end position="267"/>
    </location>
</feature>
<feature type="transmembrane region" description="Helical" evidence="1">
    <location>
        <begin position="312"/>
        <end position="336"/>
    </location>
</feature>
<feature type="transmembrane region" description="Helical" evidence="1">
    <location>
        <begin position="61"/>
        <end position="79"/>
    </location>
</feature>
<dbReference type="Pfam" id="PF14345">
    <property type="entry name" value="GDYXXLXY"/>
    <property type="match status" value="1"/>
</dbReference>
<evidence type="ECO:0000256" key="1">
    <source>
        <dbReference type="SAM" id="Phobius"/>
    </source>
</evidence>
<dbReference type="InterPro" id="IPR025833">
    <property type="entry name" value="GDYXXLXY"/>
</dbReference>
<organism evidence="3 4">
    <name type="scientific">Falsibacillus albus</name>
    <dbReference type="NCBI Taxonomy" id="2478915"/>
    <lineage>
        <taxon>Bacteria</taxon>
        <taxon>Bacillati</taxon>
        <taxon>Bacillota</taxon>
        <taxon>Bacilli</taxon>
        <taxon>Bacillales</taxon>
        <taxon>Bacillaceae</taxon>
        <taxon>Falsibacillus</taxon>
    </lineage>
</organism>
<dbReference type="Pfam" id="PF09925">
    <property type="entry name" value="DUF2157"/>
    <property type="match status" value="1"/>
</dbReference>
<evidence type="ECO:0000313" key="3">
    <source>
        <dbReference type="EMBL" id="RLQ93298.1"/>
    </source>
</evidence>
<keyword evidence="4" id="KW-1185">Reference proteome</keyword>
<feature type="transmembrane region" description="Helical" evidence="1">
    <location>
        <begin position="171"/>
        <end position="193"/>
    </location>
</feature>
<keyword evidence="1" id="KW-1133">Transmembrane helix</keyword>
<feature type="transmembrane region" description="Helical" evidence="1">
    <location>
        <begin position="342"/>
        <end position="359"/>
    </location>
</feature>
<dbReference type="AlphaFoldDB" id="A0A3L7JR48"/>
<gene>
    <name evidence="3" type="ORF">D9X91_17700</name>
</gene>
<comment type="caution">
    <text evidence="3">The sequence shown here is derived from an EMBL/GenBank/DDBJ whole genome shotgun (WGS) entry which is preliminary data.</text>
</comment>
<reference evidence="3 4" key="1">
    <citation type="submission" date="2018-10" db="EMBL/GenBank/DDBJ databases">
        <title>Falsibacillus sp. genome draft.</title>
        <authorList>
            <person name="Shi S."/>
        </authorList>
    </citation>
    <scope>NUCLEOTIDE SEQUENCE [LARGE SCALE GENOMIC DNA]</scope>
    <source>
        <strain evidence="3 4">GY 10110</strain>
    </source>
</reference>
<keyword evidence="1" id="KW-0472">Membrane</keyword>
<dbReference type="EMBL" id="RCVZ01000015">
    <property type="protein sequence ID" value="RLQ93298.1"/>
    <property type="molecule type" value="Genomic_DNA"/>
</dbReference>
<feature type="transmembrane region" description="Helical" evidence="1">
    <location>
        <begin position="31"/>
        <end position="49"/>
    </location>
</feature>
<feature type="transmembrane region" description="Helical" evidence="1">
    <location>
        <begin position="200"/>
        <end position="216"/>
    </location>
</feature>
<feature type="transmembrane region" description="Helical" evidence="1">
    <location>
        <begin position="532"/>
        <end position="553"/>
    </location>
</feature>
<feature type="transmembrane region" description="Helical" evidence="1">
    <location>
        <begin position="91"/>
        <end position="111"/>
    </location>
</feature>
<feature type="transmembrane region" description="Helical" evidence="1">
    <location>
        <begin position="140"/>
        <end position="156"/>
    </location>
</feature>
<feature type="transmembrane region" description="Helical" evidence="1">
    <location>
        <begin position="388"/>
        <end position="405"/>
    </location>
</feature>
<name>A0A3L7JR48_9BACI</name>
<evidence type="ECO:0000259" key="2">
    <source>
        <dbReference type="Pfam" id="PF09925"/>
    </source>
</evidence>
<dbReference type="InterPro" id="IPR018677">
    <property type="entry name" value="DUF2157"/>
</dbReference>
<feature type="transmembrane region" description="Helical" evidence="1">
    <location>
        <begin position="457"/>
        <end position="475"/>
    </location>
</feature>
<feature type="transmembrane region" description="Helical" evidence="1">
    <location>
        <begin position="481"/>
        <end position="500"/>
    </location>
</feature>
<feature type="transmembrane region" description="Helical" evidence="1">
    <location>
        <begin position="435"/>
        <end position="450"/>
    </location>
</feature>
<protein>
    <submittedName>
        <fullName evidence="3">DUF2157 domain-containing protein</fullName>
    </submittedName>
</protein>
<sequence>MTYIRCVKTISRKCLFDKGGLEMAQLRLIRTGYLMAISLLLAGISYFFASNWQGFDREEKVVFSVSIFIIFYLVSFIVSKLLERHLFLSRWTMVAGAVSFGISVGLIGQIYNSHADSYWLFLIWLLPALIFSIVTKYQPFYIMSFILANLAFAFYYDPQGYSIDWVPWKEFILLFSAAIVNLLLASFAAKGIFHSPVIKYMGLIIFHLYSLYLGIVHEFHGFGWFMNALYIVLLTLSFYYFLKVNPHKGLVFLTGTASAVFIVMKGLELMSEFYQEFFFFILLGAAVLLVAGSVWLLKYISSHPMNRVLRNMIIMSVTFIATIFAVAAIFGITTLIFSDINFAIWFFLSLIILAAPSLYFKWTPPIRYTMLSTGYAIMFLSSSFNDKVFYQVFLLAVLILGMWRVSSIGMRVFHYLLINAEAFILLNQWTHEFRWIGLIIFVLNLSCYFLRKMEKQIRWTAIVLGLSNFLGLTMLENIPSALYFLYNIGFFVLMIVIIYISKRNKMHIEWCIGWIFWFIFLANKYYDLAWNLFNKSLSLLIMGIIFLAFSIYFDRKYPEKVREGVSFVQKKGLPILVVVLLQIGLISYQAASNENLLRSGSYIRLSIEPMELRSFMQGDYLHINYNINTIPELQNKLQAKRKIQVVLRKDLDGYWKYAGYYQHDGNWNKPYEKEAGDVIINGTYVGWENIEYGIEKYFLADDIQRVFSNGANTAYVRVSENGNAIIYKLTKE</sequence>
<feature type="transmembrane region" description="Helical" evidence="1">
    <location>
        <begin position="279"/>
        <end position="300"/>
    </location>
</feature>
<proteinExistence type="predicted"/>
<feature type="transmembrane region" description="Helical" evidence="1">
    <location>
        <begin position="573"/>
        <end position="591"/>
    </location>
</feature>